<dbReference type="Gene3D" id="3.30.70.1620">
    <property type="match status" value="1"/>
</dbReference>
<evidence type="ECO:0000313" key="9">
    <source>
        <dbReference type="EMBL" id="EEG50756.1"/>
    </source>
</evidence>
<dbReference type="Pfam" id="PF02463">
    <property type="entry name" value="SMC_N"/>
    <property type="match status" value="1"/>
</dbReference>
<dbReference type="GO" id="GO:0030261">
    <property type="term" value="P:chromosome condensation"/>
    <property type="evidence" value="ECO:0007669"/>
    <property type="project" value="InterPro"/>
</dbReference>
<dbReference type="eggNOG" id="COG1196">
    <property type="taxonomic scope" value="Bacteria"/>
</dbReference>
<proteinExistence type="inferred from homology"/>
<dbReference type="GO" id="GO:0007059">
    <property type="term" value="P:chromosome segregation"/>
    <property type="evidence" value="ECO:0007669"/>
    <property type="project" value="UniProtKB-UniRule"/>
</dbReference>
<dbReference type="FunFam" id="3.40.50.300:FF:000901">
    <property type="entry name" value="Chromosome partition protein Smc"/>
    <property type="match status" value="1"/>
</dbReference>
<comment type="subcellular location">
    <subcellularLocation>
        <location evidence="1 7">Cytoplasm</location>
    </subcellularLocation>
</comment>
<dbReference type="GO" id="GO:0005737">
    <property type="term" value="C:cytoplasm"/>
    <property type="evidence" value="ECO:0007669"/>
    <property type="project" value="UniProtKB-SubCell"/>
</dbReference>
<dbReference type="Proteomes" id="UP000003100">
    <property type="component" value="Unassembled WGS sequence"/>
</dbReference>
<accession>C0CHF7</accession>
<evidence type="ECO:0000256" key="1">
    <source>
        <dbReference type="ARBA" id="ARBA00004496"/>
    </source>
</evidence>
<dbReference type="RefSeq" id="WP_005945196.1">
    <property type="nucleotide sequence ID" value="NZ_CP136423.1"/>
</dbReference>
<dbReference type="EMBL" id="ACBZ01000009">
    <property type="protein sequence ID" value="EEG50756.1"/>
    <property type="molecule type" value="Genomic_DNA"/>
</dbReference>
<keyword evidence="2 7" id="KW-0963">Cytoplasm</keyword>
<feature type="coiled-coil region" evidence="7">
    <location>
        <begin position="402"/>
        <end position="489"/>
    </location>
</feature>
<dbReference type="Pfam" id="PF06470">
    <property type="entry name" value="SMC_hinge"/>
    <property type="match status" value="1"/>
</dbReference>
<dbReference type="SUPFAM" id="SSF52540">
    <property type="entry name" value="P-loop containing nucleoside triphosphate hydrolases"/>
    <property type="match status" value="1"/>
</dbReference>
<dbReference type="SUPFAM" id="SSF75553">
    <property type="entry name" value="Smc hinge domain"/>
    <property type="match status" value="1"/>
</dbReference>
<dbReference type="InterPro" id="IPR036277">
    <property type="entry name" value="SMC_hinge_sf"/>
</dbReference>
<dbReference type="PANTHER" id="PTHR43977">
    <property type="entry name" value="STRUCTURAL MAINTENANCE OF CHROMOSOMES PROTEIN 3"/>
    <property type="match status" value="1"/>
</dbReference>
<evidence type="ECO:0000256" key="5">
    <source>
        <dbReference type="ARBA" id="ARBA00023054"/>
    </source>
</evidence>
<dbReference type="GeneID" id="86821545"/>
<dbReference type="GO" id="GO:0005524">
    <property type="term" value="F:ATP binding"/>
    <property type="evidence" value="ECO:0007669"/>
    <property type="project" value="UniProtKB-UniRule"/>
</dbReference>
<dbReference type="CDD" id="cd03278">
    <property type="entry name" value="ABC_SMC_barmotin"/>
    <property type="match status" value="2"/>
</dbReference>
<dbReference type="HAMAP" id="MF_01894">
    <property type="entry name" value="Smc_prok"/>
    <property type="match status" value="1"/>
</dbReference>
<dbReference type="Gene3D" id="1.20.1060.20">
    <property type="match status" value="1"/>
</dbReference>
<dbReference type="GO" id="GO:0003677">
    <property type="term" value="F:DNA binding"/>
    <property type="evidence" value="ECO:0007669"/>
    <property type="project" value="UniProtKB-UniRule"/>
</dbReference>
<dbReference type="InterPro" id="IPR024704">
    <property type="entry name" value="SMC"/>
</dbReference>
<dbReference type="GO" id="GO:0007062">
    <property type="term" value="P:sister chromatid cohesion"/>
    <property type="evidence" value="ECO:0007669"/>
    <property type="project" value="InterPro"/>
</dbReference>
<feature type="coiled-coil region" evidence="7">
    <location>
        <begin position="167"/>
        <end position="359"/>
    </location>
</feature>
<keyword evidence="3 7" id="KW-0547">Nucleotide-binding</keyword>
<gene>
    <name evidence="7" type="primary">smc</name>
    <name evidence="9" type="ORF">RUMHYD_00271</name>
</gene>
<keyword evidence="5 7" id="KW-0175">Coiled coil</keyword>
<reference evidence="9 10" key="1">
    <citation type="submission" date="2009-01" db="EMBL/GenBank/DDBJ databases">
        <authorList>
            <person name="Fulton L."/>
            <person name="Clifton S."/>
            <person name="Fulton B."/>
            <person name="Xu J."/>
            <person name="Minx P."/>
            <person name="Pepin K.H."/>
            <person name="Johnson M."/>
            <person name="Bhonagiri V."/>
            <person name="Nash W.E."/>
            <person name="Mardis E.R."/>
            <person name="Wilson R.K."/>
        </authorList>
    </citation>
    <scope>NUCLEOTIDE SEQUENCE [LARGE SCALE GENOMIC DNA]</scope>
    <source>
        <strain evidence="10">DSM 10507 / JCM 14656 / S5a33</strain>
    </source>
</reference>
<evidence type="ECO:0000256" key="6">
    <source>
        <dbReference type="ARBA" id="ARBA00023125"/>
    </source>
</evidence>
<dbReference type="Gene3D" id="3.40.50.300">
    <property type="entry name" value="P-loop containing nucleotide triphosphate hydrolases"/>
    <property type="match status" value="2"/>
</dbReference>
<feature type="coiled-coil region" evidence="7">
    <location>
        <begin position="672"/>
        <end position="881"/>
    </location>
</feature>
<evidence type="ECO:0000256" key="4">
    <source>
        <dbReference type="ARBA" id="ARBA00022840"/>
    </source>
</evidence>
<comment type="domain">
    <text evidence="7">Contains large globular domains required for ATP hydrolysis at each terminus and a third globular domain forming a flexible hinge near the middle of the molecule. These domains are separated by coiled-coil structures.</text>
</comment>
<organism evidence="9 10">
    <name type="scientific">Blautia hydrogenotrophica (strain DSM 10507 / JCM 14656 / S5a33)</name>
    <name type="common">Ruminococcus hydrogenotrophicus</name>
    <dbReference type="NCBI Taxonomy" id="476272"/>
    <lineage>
        <taxon>Bacteria</taxon>
        <taxon>Bacillati</taxon>
        <taxon>Bacillota</taxon>
        <taxon>Clostridia</taxon>
        <taxon>Lachnospirales</taxon>
        <taxon>Lachnospiraceae</taxon>
        <taxon>Blautia</taxon>
    </lineage>
</organism>
<dbReference type="GO" id="GO:0016887">
    <property type="term" value="F:ATP hydrolysis activity"/>
    <property type="evidence" value="ECO:0007669"/>
    <property type="project" value="InterPro"/>
</dbReference>
<dbReference type="NCBIfam" id="TIGR02168">
    <property type="entry name" value="SMC_prok_B"/>
    <property type="match status" value="1"/>
</dbReference>
<dbReference type="PATRIC" id="fig|476272.21.peg.3277"/>
<comment type="function">
    <text evidence="7">Required for chromosome condensation and partitioning.</text>
</comment>
<reference evidence="9 10" key="2">
    <citation type="submission" date="2009-02" db="EMBL/GenBank/DDBJ databases">
        <title>Draft genome sequence of Blautia hydrogenotrophica DSM 10507 (Ruminococcus hydrogenotrophicus DSM 10507).</title>
        <authorList>
            <person name="Sudarsanam P."/>
            <person name="Ley R."/>
            <person name="Guruge J."/>
            <person name="Turnbaugh P.J."/>
            <person name="Mahowald M."/>
            <person name="Liep D."/>
            <person name="Gordon J."/>
        </authorList>
    </citation>
    <scope>NUCLEOTIDE SEQUENCE [LARGE SCALE GENOMIC DNA]</scope>
    <source>
        <strain evidence="10">DSM 10507 / JCM 14656 / S5a33</strain>
    </source>
</reference>
<dbReference type="InterPro" id="IPR003395">
    <property type="entry name" value="RecF/RecN/SMC_N"/>
</dbReference>
<dbReference type="GO" id="GO:0006260">
    <property type="term" value="P:DNA replication"/>
    <property type="evidence" value="ECO:0007669"/>
    <property type="project" value="UniProtKB-UniRule"/>
</dbReference>
<evidence type="ECO:0000256" key="2">
    <source>
        <dbReference type="ARBA" id="ARBA00022490"/>
    </source>
</evidence>
<comment type="caution">
    <text evidence="9">The sequence shown here is derived from an EMBL/GenBank/DDBJ whole genome shotgun (WGS) entry which is preliminary data.</text>
</comment>
<sequence>MYLKNIEVYGFKSFAQKINFEFHNGITGIVGPNGSGKSNVGDAVRWVLGEQSAKQLRGGNMQDVIFSGTENRKPLSYASVSITLDNGDRKLPVDYKEVTVTRRLYRSGESEYLMNGSSCRLKDIQELFYDTGIGKEGYSIIGQGQIDKILSGKPEERRELFDEAAGIVKFKRRKNTTLKKLEEEKQNLVRVTDILSELDRQLGPLERQSETAKIYLEQKSRLKEKEAGLFLLEMEEIDEQLQEKKQKKSLTEEQLQKTQESYGQVKEEYEELEQKLQKLNTRIEQIREETQQDALRRQQLEGQVEVLKEQIHGAKQNEEHYKSRKISILSDTEKRQCELESYQQERSSLKGEFVQIQERQLKEEVRLRQMADQIEACVKAVEEGKNEIIEVLNSRANTKGKVQRFDTMLEQINIRRAQLNQQKLALKSEEAQQDKELTRARVQYQEIEKKIQNYQQEQEKKNSELKALQENLENQKRQLEVGNATYHREASRLESLMNLTERYDGYGNSIRRVMEQKRRVPGIQGVVADLIQVEKDYEIAIETALGGSIQNIVTDHEQTAKQMIAFLKKNRYGRATFLPLTSIGGRGSFGPREALAEPGVLGIASDLVTVGKGYENLASYLLGRTLVVDHIDHAIAIGKKYRHSLRMVTIEGESLNPGGSMTGGAFRNNSNLLGRRREIEELQACVERLKEEMKDLQKTMEGSRERRNQLRDELAGLKELMQEQCLLENTVRMEIQQKEEKQREISRGYEQIRQEGGDILQQIKEVEENKSAIAAKLEESKQDEKKLEEFIEIRQKQLERWQEEEASVSRCLEEIRMEASALGQKKDFAARNISRVEEELNRLASELKEVEEHLAGDALDIEEKEKNIQKIRETIVQTRQSEESQKAVMDGCLKEKEDTMAVHKSFFEKRDELSGQMNLLDKEVFRLNQQLEKLEESQEQKIAYMWEEYEITPNSAYSYRQQEEISAAAVKKEIAVIKEKIRKLGTVNVNAIEDYKELKERHTFLSDQYKDLVQAEATLQGIIQELDEGMRRQFAEKFKEIQREFDKAFKDLFGGGKGTLELMEEEDILEAGIRIISQPPGKKLQNMMQLSGGEKALTAIALLFAIQNLKPSPFCLLDEIEAALDDSNVGRFAGYLKKLTKNTQFIIITHRRGTMGAADRLYGITMQEKGVSTLVSVDLVEKDLDK</sequence>
<dbReference type="InterPro" id="IPR027417">
    <property type="entry name" value="P-loop_NTPase"/>
</dbReference>
<dbReference type="SMART" id="SM00968">
    <property type="entry name" value="SMC_hinge"/>
    <property type="match status" value="1"/>
</dbReference>
<name>C0CHF7_BLAHS</name>
<keyword evidence="10" id="KW-1185">Reference proteome</keyword>
<dbReference type="PIRSF" id="PIRSF005719">
    <property type="entry name" value="SMC"/>
    <property type="match status" value="1"/>
</dbReference>
<dbReference type="HOGENOM" id="CLU_001042_2_2_9"/>
<dbReference type="AlphaFoldDB" id="C0CHF7"/>
<feature type="binding site" evidence="7">
    <location>
        <begin position="32"/>
        <end position="39"/>
    </location>
    <ligand>
        <name>ATP</name>
        <dbReference type="ChEBI" id="CHEBI:30616"/>
    </ligand>
</feature>
<dbReference type="InterPro" id="IPR010935">
    <property type="entry name" value="SMC_hinge"/>
</dbReference>
<dbReference type="InterPro" id="IPR011890">
    <property type="entry name" value="SMC_prok"/>
</dbReference>
<keyword evidence="4 7" id="KW-0067">ATP-binding</keyword>
<evidence type="ECO:0000259" key="8">
    <source>
        <dbReference type="SMART" id="SM00968"/>
    </source>
</evidence>
<comment type="subunit">
    <text evidence="7">Homodimer.</text>
</comment>
<feature type="domain" description="SMC hinge" evidence="8">
    <location>
        <begin position="521"/>
        <end position="638"/>
    </location>
</feature>
<protein>
    <recommendedName>
        <fullName evidence="7">Chromosome partition protein Smc</fullName>
    </recommendedName>
</protein>
<dbReference type="FunFam" id="3.40.50.300:FF:000984">
    <property type="entry name" value="Chromosome partition protein Smc"/>
    <property type="match status" value="1"/>
</dbReference>
<keyword evidence="6 7" id="KW-0238">DNA-binding</keyword>
<evidence type="ECO:0000256" key="3">
    <source>
        <dbReference type="ARBA" id="ARBA00022741"/>
    </source>
</evidence>
<dbReference type="GO" id="GO:0005694">
    <property type="term" value="C:chromosome"/>
    <property type="evidence" value="ECO:0007669"/>
    <property type="project" value="InterPro"/>
</dbReference>
<evidence type="ECO:0000256" key="7">
    <source>
        <dbReference type="HAMAP-Rule" id="MF_01894"/>
    </source>
</evidence>
<evidence type="ECO:0000313" key="10">
    <source>
        <dbReference type="Proteomes" id="UP000003100"/>
    </source>
</evidence>
<comment type="similarity">
    <text evidence="7">Belongs to the SMC family.</text>
</comment>